<dbReference type="PANTHER" id="PTHR43553">
    <property type="entry name" value="HEAVY METAL TRANSPORTER"/>
    <property type="match status" value="1"/>
</dbReference>
<dbReference type="AlphaFoldDB" id="A0A0M2SLE1"/>
<dbReference type="NCBIfam" id="TIGR04520">
    <property type="entry name" value="ECF_ATPase_1"/>
    <property type="match status" value="1"/>
</dbReference>
<dbReference type="SMART" id="SM00382">
    <property type="entry name" value="AAA"/>
    <property type="match status" value="1"/>
</dbReference>
<evidence type="ECO:0000259" key="9">
    <source>
        <dbReference type="PROSITE" id="PS50893"/>
    </source>
</evidence>
<dbReference type="InterPro" id="IPR003593">
    <property type="entry name" value="AAA+_ATPase"/>
</dbReference>
<evidence type="ECO:0000256" key="6">
    <source>
        <dbReference type="ARBA" id="ARBA00022840"/>
    </source>
</evidence>
<keyword evidence="8" id="KW-0472">Membrane</keyword>
<sequence>MGDMIEFNDVTYSYRAEDYNALDHISLKFRRGEWTSVIGHNGSGKSTLVKLLMGVLEGYAGEIRIDGEVLTEENLQDIRRRFAIVFQNPDNQFVGATVEDDVAFGLENNGVERDEMVRKVEEALRAVNMLEFRTHEPSRLSGGQKQRVAIAGALAMEPDLLILDEATSMLDPQGRRDVLEILGQIHKDKMTTIIYITHDLAEIGVSDHAVVMKDGRVINEGTVEEIYQDTESLISSRLVLPFTISMADRLLEGCYMSYDELVERL</sequence>
<dbReference type="SUPFAM" id="SSF52540">
    <property type="entry name" value="P-loop containing nucleoside triphosphate hydrolases"/>
    <property type="match status" value="1"/>
</dbReference>
<keyword evidence="4" id="KW-1003">Cell membrane</keyword>
<dbReference type="FunFam" id="3.40.50.300:FF:000224">
    <property type="entry name" value="Energy-coupling factor transporter ATP-binding protein EcfA"/>
    <property type="match status" value="1"/>
</dbReference>
<dbReference type="InterPro" id="IPR050095">
    <property type="entry name" value="ECF_ABC_transporter_ATP-bd"/>
</dbReference>
<evidence type="ECO:0000256" key="2">
    <source>
        <dbReference type="ARBA" id="ARBA00005417"/>
    </source>
</evidence>
<dbReference type="PANTHER" id="PTHR43553:SF24">
    <property type="entry name" value="ENERGY-COUPLING FACTOR TRANSPORTER ATP-BINDING PROTEIN ECFA1"/>
    <property type="match status" value="1"/>
</dbReference>
<dbReference type="STRING" id="1432562.WN59_11690"/>
<dbReference type="GO" id="GO:0016887">
    <property type="term" value="F:ATP hydrolysis activity"/>
    <property type="evidence" value="ECO:0007669"/>
    <property type="project" value="InterPro"/>
</dbReference>
<dbReference type="InterPro" id="IPR017871">
    <property type="entry name" value="ABC_transporter-like_CS"/>
</dbReference>
<dbReference type="PROSITE" id="PS50893">
    <property type="entry name" value="ABC_TRANSPORTER_2"/>
    <property type="match status" value="1"/>
</dbReference>
<dbReference type="Proteomes" id="UP000034287">
    <property type="component" value="Unassembled WGS sequence"/>
</dbReference>
<dbReference type="GO" id="GO:0015087">
    <property type="term" value="F:cobalt ion transmembrane transporter activity"/>
    <property type="evidence" value="ECO:0007669"/>
    <property type="project" value="UniProtKB-ARBA"/>
</dbReference>
<keyword evidence="5" id="KW-0547">Nucleotide-binding</keyword>
<evidence type="ECO:0000256" key="3">
    <source>
        <dbReference type="ARBA" id="ARBA00022448"/>
    </source>
</evidence>
<feature type="domain" description="ABC transporter" evidence="9">
    <location>
        <begin position="5"/>
        <end position="239"/>
    </location>
</feature>
<reference evidence="10 11" key="1">
    <citation type="submission" date="2015-04" db="EMBL/GenBank/DDBJ databases">
        <title>Taxonomic description and genome sequence of Salinicoccus sediminis sp. nov., a novel hyper halotolerant bacterium isolated from marine sediment.</title>
        <authorList>
            <person name="Mathan Kumar R."/>
            <person name="Kaur G."/>
            <person name="Kumar N."/>
            <person name="Kumar A."/>
            <person name="Singh N.K."/>
            <person name="Kaur N."/>
            <person name="Mayilraj S."/>
        </authorList>
    </citation>
    <scope>NUCLEOTIDE SEQUENCE [LARGE SCALE GENOMIC DNA]</scope>
    <source>
        <strain evidence="10 11">SV-16</strain>
    </source>
</reference>
<comment type="subcellular location">
    <subcellularLocation>
        <location evidence="1">Cell membrane</location>
        <topology evidence="1">Peripheral membrane protein</topology>
    </subcellularLocation>
</comment>
<gene>
    <name evidence="10" type="primary">cbiO</name>
    <name evidence="10" type="ORF">WN59_11690</name>
</gene>
<dbReference type="NCBIfam" id="NF010167">
    <property type="entry name" value="PRK13648.1"/>
    <property type="match status" value="1"/>
</dbReference>
<protein>
    <submittedName>
        <fullName evidence="10">Cobalt transporter ATP-binding subunit</fullName>
    </submittedName>
</protein>
<evidence type="ECO:0000256" key="1">
    <source>
        <dbReference type="ARBA" id="ARBA00004202"/>
    </source>
</evidence>
<evidence type="ECO:0000313" key="10">
    <source>
        <dbReference type="EMBL" id="KKK33405.1"/>
    </source>
</evidence>
<evidence type="ECO:0000256" key="7">
    <source>
        <dbReference type="ARBA" id="ARBA00022967"/>
    </source>
</evidence>
<dbReference type="GO" id="GO:0043190">
    <property type="term" value="C:ATP-binding cassette (ABC) transporter complex"/>
    <property type="evidence" value="ECO:0007669"/>
    <property type="project" value="TreeGrafter"/>
</dbReference>
<name>A0A0M2SLE1_9STAP</name>
<organism evidence="10 11">
    <name type="scientific">Salinicoccus sediminis</name>
    <dbReference type="NCBI Taxonomy" id="1432562"/>
    <lineage>
        <taxon>Bacteria</taxon>
        <taxon>Bacillati</taxon>
        <taxon>Bacillota</taxon>
        <taxon>Bacilli</taxon>
        <taxon>Bacillales</taxon>
        <taxon>Staphylococcaceae</taxon>
        <taxon>Salinicoccus</taxon>
    </lineage>
</organism>
<keyword evidence="11" id="KW-1185">Reference proteome</keyword>
<dbReference type="InterPro" id="IPR027417">
    <property type="entry name" value="P-loop_NTPase"/>
</dbReference>
<evidence type="ECO:0000313" key="11">
    <source>
        <dbReference type="Proteomes" id="UP000034287"/>
    </source>
</evidence>
<dbReference type="PATRIC" id="fig|1432562.3.peg.2334"/>
<dbReference type="PROSITE" id="PS00211">
    <property type="entry name" value="ABC_TRANSPORTER_1"/>
    <property type="match status" value="1"/>
</dbReference>
<keyword evidence="6 10" id="KW-0067">ATP-binding</keyword>
<dbReference type="InterPro" id="IPR003439">
    <property type="entry name" value="ABC_transporter-like_ATP-bd"/>
</dbReference>
<dbReference type="InterPro" id="IPR015856">
    <property type="entry name" value="ABC_transpr_CbiO/EcfA_su"/>
</dbReference>
<keyword evidence="3" id="KW-0813">Transport</keyword>
<dbReference type="GO" id="GO:0005524">
    <property type="term" value="F:ATP binding"/>
    <property type="evidence" value="ECO:0007669"/>
    <property type="project" value="UniProtKB-KW"/>
</dbReference>
<comment type="similarity">
    <text evidence="2">Belongs to the ABC transporter superfamily.</text>
</comment>
<comment type="caution">
    <text evidence="10">The sequence shown here is derived from an EMBL/GenBank/DDBJ whole genome shotgun (WGS) entry which is preliminary data.</text>
</comment>
<evidence type="ECO:0000256" key="8">
    <source>
        <dbReference type="ARBA" id="ARBA00023136"/>
    </source>
</evidence>
<evidence type="ECO:0000256" key="4">
    <source>
        <dbReference type="ARBA" id="ARBA00022475"/>
    </source>
</evidence>
<dbReference type="Gene3D" id="3.40.50.300">
    <property type="entry name" value="P-loop containing nucleotide triphosphate hydrolases"/>
    <property type="match status" value="1"/>
</dbReference>
<proteinExistence type="inferred from homology"/>
<dbReference type="GO" id="GO:0042626">
    <property type="term" value="F:ATPase-coupled transmembrane transporter activity"/>
    <property type="evidence" value="ECO:0007669"/>
    <property type="project" value="TreeGrafter"/>
</dbReference>
<evidence type="ECO:0000256" key="5">
    <source>
        <dbReference type="ARBA" id="ARBA00022741"/>
    </source>
</evidence>
<keyword evidence="7" id="KW-1278">Translocase</keyword>
<accession>A0A0M2SLE1</accession>
<dbReference type="Pfam" id="PF00005">
    <property type="entry name" value="ABC_tran"/>
    <property type="match status" value="1"/>
</dbReference>
<dbReference type="EMBL" id="LAYZ01000025">
    <property type="protein sequence ID" value="KKK33405.1"/>
    <property type="molecule type" value="Genomic_DNA"/>
</dbReference>
<dbReference type="InterPro" id="IPR030947">
    <property type="entry name" value="EcfA_1"/>
</dbReference>
<dbReference type="CDD" id="cd03225">
    <property type="entry name" value="ABC_cobalt_CbiO_domain1"/>
    <property type="match status" value="1"/>
</dbReference>